<proteinExistence type="predicted"/>
<dbReference type="RefSeq" id="WP_200505708.1">
    <property type="nucleotide sequence ID" value="NZ_JAEHFX010000003.1"/>
</dbReference>
<organism evidence="1 2">
    <name type="scientific">Adhaeribacter terrigena</name>
    <dbReference type="NCBI Taxonomy" id="2793070"/>
    <lineage>
        <taxon>Bacteria</taxon>
        <taxon>Pseudomonadati</taxon>
        <taxon>Bacteroidota</taxon>
        <taxon>Cytophagia</taxon>
        <taxon>Cytophagales</taxon>
        <taxon>Hymenobacteraceae</taxon>
        <taxon>Adhaeribacter</taxon>
    </lineage>
</organism>
<keyword evidence="2" id="KW-1185">Reference proteome</keyword>
<dbReference type="Pfam" id="PF07606">
    <property type="entry name" value="DUF1569"/>
    <property type="match status" value="1"/>
</dbReference>
<dbReference type="EMBL" id="JAEHFX010000003">
    <property type="protein sequence ID" value="MBK0402961.1"/>
    <property type="molecule type" value="Genomic_DNA"/>
</dbReference>
<gene>
    <name evidence="1" type="ORF">I5M27_08175</name>
</gene>
<dbReference type="Proteomes" id="UP000644147">
    <property type="component" value="Unassembled WGS sequence"/>
</dbReference>
<dbReference type="InterPro" id="IPR034660">
    <property type="entry name" value="DinB/YfiT-like"/>
</dbReference>
<evidence type="ECO:0000313" key="1">
    <source>
        <dbReference type="EMBL" id="MBK0402961.1"/>
    </source>
</evidence>
<evidence type="ECO:0000313" key="2">
    <source>
        <dbReference type="Proteomes" id="UP000644147"/>
    </source>
</evidence>
<sequence>MKNVFEPAVSTDLISRINKLSPQTQPLWGKMSVAQMLAHCNVTYEMVYEEKHPKPNALVKFMLKLFVKNTVVNEKPFKQNGQTAPAFLIKDEKNFEAEKDRLVNYIQKTQQLGKTHFEGKESHSFGVLNSQEWNNMFYKHLEHHLTQFGV</sequence>
<dbReference type="InterPro" id="IPR011463">
    <property type="entry name" value="DUF1569"/>
</dbReference>
<reference evidence="1 2" key="1">
    <citation type="submission" date="2020-12" db="EMBL/GenBank/DDBJ databases">
        <title>Bacterial novel species Adhaeribacter sp. BT258 isolated from soil.</title>
        <authorList>
            <person name="Jung H.-Y."/>
        </authorList>
    </citation>
    <scope>NUCLEOTIDE SEQUENCE [LARGE SCALE GENOMIC DNA]</scope>
    <source>
        <strain evidence="1 2">BT258</strain>
    </source>
</reference>
<name>A0ABS1C0N1_9BACT</name>
<protein>
    <submittedName>
        <fullName evidence="1">DUF1569 domain-containing protein</fullName>
    </submittedName>
</protein>
<comment type="caution">
    <text evidence="1">The sequence shown here is derived from an EMBL/GenBank/DDBJ whole genome shotgun (WGS) entry which is preliminary data.</text>
</comment>
<dbReference type="Gene3D" id="1.20.120.450">
    <property type="entry name" value="dinb family like domain"/>
    <property type="match status" value="1"/>
</dbReference>
<accession>A0ABS1C0N1</accession>